<dbReference type="EMBL" id="KZ613523">
    <property type="protein sequence ID" value="PMD14330.1"/>
    <property type="molecule type" value="Genomic_DNA"/>
</dbReference>
<dbReference type="InterPro" id="IPR010730">
    <property type="entry name" value="HET"/>
</dbReference>
<dbReference type="Proteomes" id="UP000235672">
    <property type="component" value="Unassembled WGS sequence"/>
</dbReference>
<name>A0A2J6PJY6_9HELO</name>
<feature type="domain" description="Heterokaryon incompatibility" evidence="1">
    <location>
        <begin position="126"/>
        <end position="227"/>
    </location>
</feature>
<reference evidence="2 3" key="1">
    <citation type="submission" date="2016-05" db="EMBL/GenBank/DDBJ databases">
        <title>A degradative enzymes factory behind the ericoid mycorrhizal symbiosis.</title>
        <authorList>
            <consortium name="DOE Joint Genome Institute"/>
            <person name="Martino E."/>
            <person name="Morin E."/>
            <person name="Grelet G."/>
            <person name="Kuo A."/>
            <person name="Kohler A."/>
            <person name="Daghino S."/>
            <person name="Barry K."/>
            <person name="Choi C."/>
            <person name="Cichocki N."/>
            <person name="Clum A."/>
            <person name="Copeland A."/>
            <person name="Hainaut M."/>
            <person name="Haridas S."/>
            <person name="Labutti K."/>
            <person name="Lindquist E."/>
            <person name="Lipzen A."/>
            <person name="Khouja H.-R."/>
            <person name="Murat C."/>
            <person name="Ohm R."/>
            <person name="Olson A."/>
            <person name="Spatafora J."/>
            <person name="Veneault-Fourrey C."/>
            <person name="Henrissat B."/>
            <person name="Grigoriev I."/>
            <person name="Martin F."/>
            <person name="Perotto S."/>
        </authorList>
    </citation>
    <scope>NUCLEOTIDE SEQUENCE [LARGE SCALE GENOMIC DNA]</scope>
    <source>
        <strain evidence="2 3">UAMH 7357</strain>
    </source>
</reference>
<sequence>MLWKCLDLEKSSPNDDKGFKLLKRDSIWMREGNELPVLRICMGQGSEDAPDDIQVGFPILSEAGSLIHFKLLREWLRVCDKDHQCHPRSDSPLPTRVLDVGDHENPDSLQDEKFCTYRHNITALRDSIDFDKLPKTFQDTVTVTRGLGERFLWIDSLCIIQEDEDDWKIESKMETVFGSVYCTIAAGSAKDSTEGFLSTSLYICEHIDNFHHDVEEGELSKRGWVLQERGLSRRTIHFTKDGRARLLGDPQFPKFISDRGHQARIVLFRSLFEIYSELALSNLTDRSVAISGVESRCASAFETKGCYGIFQHYLHRSILWERSGDKIERINPPLDKPERKVPSWSWMAYKGGISYMDIPFRAVEWSNAVKYSPSKLELQAPVREFLHCTIELQNQTTKCAIFAEGDERGWLKFDVEDITDIQRLKCIVVGRARKLQETDEEGADEQAHYVLVVTQRLEGGHRAYERVGVGSIQRRHISFQGGEFKARIA</sequence>
<dbReference type="PANTHER" id="PTHR33112">
    <property type="entry name" value="DOMAIN PROTEIN, PUTATIVE-RELATED"/>
    <property type="match status" value="1"/>
</dbReference>
<accession>A0A2J6PJY6</accession>
<evidence type="ECO:0000259" key="1">
    <source>
        <dbReference type="Pfam" id="PF06985"/>
    </source>
</evidence>
<keyword evidence="3" id="KW-1185">Reference proteome</keyword>
<dbReference type="AlphaFoldDB" id="A0A2J6PJY6"/>
<protein>
    <submittedName>
        <fullName evidence="2">HET-domain-containing protein</fullName>
    </submittedName>
</protein>
<dbReference type="STRING" id="1745343.A0A2J6PJY6"/>
<organism evidence="2 3">
    <name type="scientific">Hyaloscypha hepaticicola</name>
    <dbReference type="NCBI Taxonomy" id="2082293"/>
    <lineage>
        <taxon>Eukaryota</taxon>
        <taxon>Fungi</taxon>
        <taxon>Dikarya</taxon>
        <taxon>Ascomycota</taxon>
        <taxon>Pezizomycotina</taxon>
        <taxon>Leotiomycetes</taxon>
        <taxon>Helotiales</taxon>
        <taxon>Hyaloscyphaceae</taxon>
        <taxon>Hyaloscypha</taxon>
    </lineage>
</organism>
<dbReference type="OrthoDB" id="3451222at2759"/>
<dbReference type="Pfam" id="PF06985">
    <property type="entry name" value="HET"/>
    <property type="match status" value="1"/>
</dbReference>
<dbReference type="PANTHER" id="PTHR33112:SF10">
    <property type="entry name" value="TOL"/>
    <property type="match status" value="1"/>
</dbReference>
<gene>
    <name evidence="2" type="ORF">NA56DRAFT_674362</name>
</gene>
<evidence type="ECO:0000313" key="3">
    <source>
        <dbReference type="Proteomes" id="UP000235672"/>
    </source>
</evidence>
<evidence type="ECO:0000313" key="2">
    <source>
        <dbReference type="EMBL" id="PMD14330.1"/>
    </source>
</evidence>
<proteinExistence type="predicted"/>